<dbReference type="Proteomes" id="UP000004431">
    <property type="component" value="Unassembled WGS sequence"/>
</dbReference>
<keyword evidence="4" id="KW-1185">Reference proteome</keyword>
<evidence type="ECO:0000313" key="4">
    <source>
        <dbReference type="Proteomes" id="UP000004431"/>
    </source>
</evidence>
<dbReference type="CDD" id="cd11528">
    <property type="entry name" value="NTP-PPase_MazG_Nterm"/>
    <property type="match status" value="1"/>
</dbReference>
<dbReference type="InterPro" id="IPR004518">
    <property type="entry name" value="MazG-like_dom"/>
</dbReference>
<comment type="caution">
    <text evidence="3">The sequence shown here is derived from an EMBL/GenBank/DDBJ whole genome shotgun (WGS) entry which is preliminary data.</text>
</comment>
<dbReference type="InterPro" id="IPR011551">
    <property type="entry name" value="NTP_PyrPHydrolase_MazG"/>
</dbReference>
<protein>
    <submittedName>
        <fullName evidence="3">MazG family protein</fullName>
    </submittedName>
</protein>
<reference evidence="3 4" key="1">
    <citation type="submission" date="2010-08" db="EMBL/GenBank/DDBJ databases">
        <authorList>
            <person name="Durkin A.S."/>
            <person name="Madupu R."/>
            <person name="Torralba M."/>
            <person name="Gillis M."/>
            <person name="Methe B."/>
            <person name="Sutton G."/>
            <person name="Nelson K.E."/>
        </authorList>
    </citation>
    <scope>NUCLEOTIDE SEQUENCE [LARGE SCALE GENOMIC DNA]</scope>
    <source>
        <strain evidence="3 4">PB189-T1-4</strain>
    </source>
</reference>
<proteinExistence type="predicted"/>
<dbReference type="InterPro" id="IPR048015">
    <property type="entry name" value="NTP-PPase_MazG-like_N"/>
</dbReference>
<feature type="domain" description="NTP pyrophosphohydrolase MazG-like" evidence="2">
    <location>
        <begin position="95"/>
        <end position="168"/>
    </location>
</feature>
<organism evidence="3 4">
    <name type="scientific">Fannyhessea vaginae PB189-T1-4</name>
    <dbReference type="NCBI Taxonomy" id="866774"/>
    <lineage>
        <taxon>Bacteria</taxon>
        <taxon>Bacillati</taxon>
        <taxon>Actinomycetota</taxon>
        <taxon>Coriobacteriia</taxon>
        <taxon>Coriobacteriales</taxon>
        <taxon>Atopobiaceae</taxon>
        <taxon>Fannyhessea</taxon>
    </lineage>
</organism>
<dbReference type="Pfam" id="PF03819">
    <property type="entry name" value="MazG"/>
    <property type="match status" value="1"/>
</dbReference>
<dbReference type="EMBL" id="AEDQ01000022">
    <property type="protein sequence ID" value="EFL43985.1"/>
    <property type="molecule type" value="Genomic_DNA"/>
</dbReference>
<gene>
    <name evidence="3" type="ORF">HMPREF9248_0373</name>
</gene>
<feature type="coiled-coil region" evidence="1">
    <location>
        <begin position="200"/>
        <end position="227"/>
    </location>
</feature>
<dbReference type="PANTHER" id="PTHR30522:SF0">
    <property type="entry name" value="NUCLEOSIDE TRIPHOSPHATE PYROPHOSPHOHYDROLASE"/>
    <property type="match status" value="1"/>
</dbReference>
<keyword evidence="1" id="KW-0175">Coiled coil</keyword>
<evidence type="ECO:0000259" key="2">
    <source>
        <dbReference type="Pfam" id="PF03819"/>
    </source>
</evidence>
<evidence type="ECO:0000256" key="1">
    <source>
        <dbReference type="SAM" id="Coils"/>
    </source>
</evidence>
<evidence type="ECO:0000313" key="3">
    <source>
        <dbReference type="EMBL" id="EFL43985.1"/>
    </source>
</evidence>
<dbReference type="SUPFAM" id="SSF101386">
    <property type="entry name" value="all-alpha NTP pyrophosphatases"/>
    <property type="match status" value="1"/>
</dbReference>
<dbReference type="Gene3D" id="1.10.287.1080">
    <property type="entry name" value="MazG-like"/>
    <property type="match status" value="2"/>
</dbReference>
<accession>A0ABN0AZN2</accession>
<sequence>MIIVANAGKQASAAGTAGAVAPVSAAGLAGAVAPVGRAEHAGCAAVRAAQAWEASIDAAIATRTAAPTTHADFDRLVRLMWRFRQPDGCPWDLEQTHCSTTKHFLEECYEAIDAIEAGSRDDMVEELGDVLEQVLLQAQIASDEGAFTIDDVCRALASKLIRRHPHVFGEYPCVDAGEDDGAAGAAGALAGAAGANGNPNDALNSTAADAQKKADAVQDALQDAAAAQDPDAVQAVWERVKQRERAAKERVSGKEISVFDSIPLALPALMSAQKHAHRAGKLSMLPCSATNVQEKIAKAERAYAAALGSGAADAANAALGELLFLVVCSADAAKLDAETSLRTYVHAFRRACDAAAGDAAAGEDR</sequence>
<name>A0ABN0AZN2_9ACTN</name>
<dbReference type="PANTHER" id="PTHR30522">
    <property type="entry name" value="NUCLEOSIDE TRIPHOSPHATE PYROPHOSPHOHYDROLASE"/>
    <property type="match status" value="1"/>
</dbReference>